<dbReference type="Proteomes" id="UP000320055">
    <property type="component" value="Unassembled WGS sequence"/>
</dbReference>
<dbReference type="OrthoDB" id="175607at2"/>
<protein>
    <submittedName>
        <fullName evidence="1">Uncharacterized protein</fullName>
    </submittedName>
</protein>
<dbReference type="EMBL" id="CAACVJ010000628">
    <property type="protein sequence ID" value="VEP17967.1"/>
    <property type="molecule type" value="Genomic_DNA"/>
</dbReference>
<dbReference type="InterPro" id="IPR037221">
    <property type="entry name" value="H-type_lectin_dom_sf"/>
</dbReference>
<name>A0A563W2W7_9CYAN</name>
<dbReference type="RefSeq" id="WP_144876392.1">
    <property type="nucleotide sequence ID" value="NZ_LR214396.1"/>
</dbReference>
<sequence length="213" mass="23483">MNTSLPTGNSFDVRIQEPNYLDGTHIPEQVSYFVLEAGTWQLDNGALLEVGTIESNGLVNGGSSFDTVDFDLEFASTPVIFSQVQTDNDADFVRTRQRNSSTTGFAVGMEEEEANKNSGHGSETLGWLAMETGSGQWDDFTYFADRTGDIVNHNWTSVEFDSLFAQQPQIMANISTYDGPDSAGLRYRNLDSTGVDIKVEEETSLDSEQQFSL</sequence>
<dbReference type="Gene3D" id="2.60.40.2080">
    <property type="match status" value="1"/>
</dbReference>
<evidence type="ECO:0000313" key="1">
    <source>
        <dbReference type="EMBL" id="VEP17967.1"/>
    </source>
</evidence>
<keyword evidence="2" id="KW-1185">Reference proteome</keyword>
<proteinExistence type="predicted"/>
<organism evidence="1 2">
    <name type="scientific">Hyella patelloides LEGE 07179</name>
    <dbReference type="NCBI Taxonomy" id="945734"/>
    <lineage>
        <taxon>Bacteria</taxon>
        <taxon>Bacillati</taxon>
        <taxon>Cyanobacteriota</taxon>
        <taxon>Cyanophyceae</taxon>
        <taxon>Pleurocapsales</taxon>
        <taxon>Hyellaceae</taxon>
        <taxon>Hyella</taxon>
    </lineage>
</organism>
<dbReference type="AlphaFoldDB" id="A0A563W2W7"/>
<gene>
    <name evidence="1" type="ORF">H1P_6640001</name>
</gene>
<reference evidence="1 2" key="1">
    <citation type="submission" date="2019-01" db="EMBL/GenBank/DDBJ databases">
        <authorList>
            <person name="Brito A."/>
        </authorList>
    </citation>
    <scope>NUCLEOTIDE SEQUENCE [LARGE SCALE GENOMIC DNA]</scope>
    <source>
        <strain evidence="1">1</strain>
    </source>
</reference>
<evidence type="ECO:0000313" key="2">
    <source>
        <dbReference type="Proteomes" id="UP000320055"/>
    </source>
</evidence>
<accession>A0A563W2W7</accession>